<evidence type="ECO:0000313" key="1">
    <source>
        <dbReference type="EMBL" id="GIG00747.1"/>
    </source>
</evidence>
<accession>A0A8J3KCM6</accession>
<dbReference type="RefSeq" id="WP_147433100.1">
    <property type="nucleotide sequence ID" value="NZ_BONH01000031.1"/>
</dbReference>
<protein>
    <submittedName>
        <fullName evidence="1">Uncharacterized protein</fullName>
    </submittedName>
</protein>
<reference evidence="1 2" key="1">
    <citation type="submission" date="2021-01" db="EMBL/GenBank/DDBJ databases">
        <title>Whole genome shotgun sequence of Catellatospora citrea NBRC 14495.</title>
        <authorList>
            <person name="Komaki H."/>
            <person name="Tamura T."/>
        </authorList>
    </citation>
    <scope>NUCLEOTIDE SEQUENCE [LARGE SCALE GENOMIC DNA]</scope>
    <source>
        <strain evidence="1 2">NBRC 14495</strain>
    </source>
</reference>
<dbReference type="EMBL" id="BONH01000031">
    <property type="protein sequence ID" value="GIG00747.1"/>
    <property type="molecule type" value="Genomic_DNA"/>
</dbReference>
<gene>
    <name evidence="1" type="ORF">Cci01nite_58400</name>
</gene>
<keyword evidence="2" id="KW-1185">Reference proteome</keyword>
<comment type="caution">
    <text evidence="1">The sequence shown here is derived from an EMBL/GenBank/DDBJ whole genome shotgun (WGS) entry which is preliminary data.</text>
</comment>
<evidence type="ECO:0000313" key="2">
    <source>
        <dbReference type="Proteomes" id="UP000659904"/>
    </source>
</evidence>
<proteinExistence type="predicted"/>
<organism evidence="1 2">
    <name type="scientific">Catellatospora citrea</name>
    <dbReference type="NCBI Taxonomy" id="53366"/>
    <lineage>
        <taxon>Bacteria</taxon>
        <taxon>Bacillati</taxon>
        <taxon>Actinomycetota</taxon>
        <taxon>Actinomycetes</taxon>
        <taxon>Micromonosporales</taxon>
        <taxon>Micromonosporaceae</taxon>
        <taxon>Catellatospora</taxon>
    </lineage>
</organism>
<dbReference type="AlphaFoldDB" id="A0A8J3KCM6"/>
<dbReference type="Proteomes" id="UP000659904">
    <property type="component" value="Unassembled WGS sequence"/>
</dbReference>
<sequence>MPKTSGWWHAEAYRLMGLRPEPEPELVAQLDDLERHSGLRLPAAVREWYSVGAAQRWLAERRQNPLTTTAELGEPRDRIDHLAHGRLITETDCQYCCHWVVRLAPPPDGTEPLFPLPEAASGPDEDPPVWVIDPDDRDVTLMRYADRFSDYLLTSVWDSCEPADAFSGFDLPLPPHALGVLRQRYRELPTTYTWAGNQGCDAMYRFDGAARVLIAVAGEIALYVVVSTTDPRHEAELRSLFGL</sequence>
<name>A0A8J3KCM6_9ACTN</name>